<dbReference type="PANTHER" id="PTHR43038">
    <property type="entry name" value="ATP-BINDING CASSETTE, SUB-FAMILY H, MEMBER 1"/>
    <property type="match status" value="1"/>
</dbReference>
<keyword evidence="1" id="KW-1003">Cell membrane</keyword>
<dbReference type="CDD" id="cd03230">
    <property type="entry name" value="ABC_DR_subfamily_A"/>
    <property type="match status" value="1"/>
</dbReference>
<reference evidence="5 6" key="1">
    <citation type="journal article" date="2019" name="Int. J. Syst. Evol. Microbiol.">
        <title>Undibacterium piscinae sp. nov., isolated from Korean shiner intestine.</title>
        <authorList>
            <person name="Lee S.Y."/>
            <person name="Kang W."/>
            <person name="Kim P.S."/>
            <person name="Kim H.S."/>
            <person name="Sung H."/>
            <person name="Shin N.R."/>
            <person name="Whon T.W."/>
            <person name="Yun J.H."/>
            <person name="Lee J.Y."/>
            <person name="Lee J.Y."/>
            <person name="Jung M.J."/>
            <person name="Jeong Y.S."/>
            <person name="Tak E.J."/>
            <person name="Han J.E."/>
            <person name="Hyun D.W."/>
            <person name="Kang M.S."/>
            <person name="Lee K.E."/>
            <person name="Lee B.H."/>
            <person name="Bae J.W."/>
        </authorList>
    </citation>
    <scope>NUCLEOTIDE SEQUENCE [LARGE SCALE GENOMIC DNA]</scope>
    <source>
        <strain evidence="5 6">S11R28</strain>
    </source>
</reference>
<dbReference type="PROSITE" id="PS50893">
    <property type="entry name" value="ABC_TRANSPORTER_2"/>
    <property type="match status" value="2"/>
</dbReference>
<dbReference type="SMART" id="SM00382">
    <property type="entry name" value="AAA"/>
    <property type="match status" value="2"/>
</dbReference>
<organism evidence="5 6">
    <name type="scientific">Undibacterium piscinae</name>
    <dbReference type="NCBI Taxonomy" id="2495591"/>
    <lineage>
        <taxon>Bacteria</taxon>
        <taxon>Pseudomonadati</taxon>
        <taxon>Pseudomonadota</taxon>
        <taxon>Betaproteobacteria</taxon>
        <taxon>Burkholderiales</taxon>
        <taxon>Oxalobacteraceae</taxon>
        <taxon>Undibacterium</taxon>
    </lineage>
</organism>
<keyword evidence="2" id="KW-0547">Nucleotide-binding</keyword>
<dbReference type="GO" id="GO:0005524">
    <property type="term" value="F:ATP binding"/>
    <property type="evidence" value="ECO:0007669"/>
    <property type="project" value="UniProtKB-KW"/>
</dbReference>
<keyword evidence="3 5" id="KW-0067">ATP-binding</keyword>
<dbReference type="KEGG" id="upi:EJG51_007650"/>
<dbReference type="InterPro" id="IPR003439">
    <property type="entry name" value="ABC_transporter-like_ATP-bd"/>
</dbReference>
<evidence type="ECO:0000313" key="5">
    <source>
        <dbReference type="EMBL" id="QJQ07643.1"/>
    </source>
</evidence>
<proteinExistence type="predicted"/>
<dbReference type="GO" id="GO:0016887">
    <property type="term" value="F:ATP hydrolysis activity"/>
    <property type="evidence" value="ECO:0007669"/>
    <property type="project" value="InterPro"/>
</dbReference>
<dbReference type="PANTHER" id="PTHR43038:SF3">
    <property type="entry name" value="ABC TRANSPORTER G FAMILY MEMBER 20 ISOFORM X1"/>
    <property type="match status" value="1"/>
</dbReference>
<evidence type="ECO:0000256" key="1">
    <source>
        <dbReference type="ARBA" id="ARBA00022475"/>
    </source>
</evidence>
<dbReference type="OrthoDB" id="9776369at2"/>
<gene>
    <name evidence="5" type="ORF">EJG51_007650</name>
</gene>
<dbReference type="Pfam" id="PF00005">
    <property type="entry name" value="ABC_tran"/>
    <property type="match status" value="2"/>
</dbReference>
<dbReference type="EMBL" id="CP051152">
    <property type="protein sequence ID" value="QJQ07643.1"/>
    <property type="molecule type" value="Genomic_DNA"/>
</dbReference>
<evidence type="ECO:0000259" key="4">
    <source>
        <dbReference type="PROSITE" id="PS50893"/>
    </source>
</evidence>
<feature type="domain" description="ABC transporter" evidence="4">
    <location>
        <begin position="350"/>
        <end position="580"/>
    </location>
</feature>
<dbReference type="Proteomes" id="UP000274350">
    <property type="component" value="Chromosome"/>
</dbReference>
<dbReference type="InterPro" id="IPR017871">
    <property type="entry name" value="ABC_transporter-like_CS"/>
</dbReference>
<evidence type="ECO:0000256" key="3">
    <source>
        <dbReference type="ARBA" id="ARBA00022840"/>
    </source>
</evidence>
<name>A0A6M4A905_9BURK</name>
<feature type="domain" description="ABC transporter" evidence="4">
    <location>
        <begin position="14"/>
        <end position="248"/>
    </location>
</feature>
<sequence>MPVVSQGSAPGLVVEARSLFKRYGTSLAMDGIDLQVHPGEIYGLIGPDGAGKSSLLKSVAGVLAHDAGDLRVFGCLLDSERACEQVKDRIGLMPQGLGQNLYGDLSVEENIDYFGGLRLLTDEQLSSRKEALLRSTRLERFRDRPMKNLSGGMKQKLGLVCTLIHEPKLVILDEPTTGVDPVSRREFWSILARLLKEKGITALVSTAYMDEASRFHRVSLMHAGKILASGDPEQIKTMASGCIVSTVCQDAVQQVEAVRRLSAQFTQMEVLGQELRIFVDTSDGIKATAQVQQCLQGLALSATEVLEPELEDVFIALLRQRKLSGANPDNTPAVSNDSALHRHADNGPAIEAENLSRTFGEFKAVDQVSFSVPQGEIFGLLGANGAGKSTVIKMLTGILSQTDGKGRVAGADMRTAGRQIRERIGYMSQAFSLYLDLTVLENIRLYAGIYGLTRKQTTERIDWILDMAGLRPFGKALAASLPMGLRQRLALGCALIHRPQVLFLDEPTSGVDPLGRRAFWEVLFRLSREENVTILVTTHYMSEAEHCDHIALMYAGRVVADASPDQLKLNVAQEAGNLYELHVAQASQAPQVVERLQESGFGSAALFGARVHVLLPYPEQELPRVHAALQDLAIQKILPKRLSMEDVFVHIVTKLEAADAKARGEQA</sequence>
<dbReference type="SUPFAM" id="SSF52540">
    <property type="entry name" value="P-loop containing nucleoside triphosphate hydrolases"/>
    <property type="match status" value="2"/>
</dbReference>
<evidence type="ECO:0000256" key="2">
    <source>
        <dbReference type="ARBA" id="ARBA00022741"/>
    </source>
</evidence>
<keyword evidence="6" id="KW-1185">Reference proteome</keyword>
<dbReference type="InterPro" id="IPR003593">
    <property type="entry name" value="AAA+_ATPase"/>
</dbReference>
<dbReference type="InterPro" id="IPR027417">
    <property type="entry name" value="P-loop_NTPase"/>
</dbReference>
<evidence type="ECO:0000313" key="6">
    <source>
        <dbReference type="Proteomes" id="UP000274350"/>
    </source>
</evidence>
<accession>A0A6M4A905</accession>
<dbReference type="PROSITE" id="PS00211">
    <property type="entry name" value="ABC_TRANSPORTER_1"/>
    <property type="match status" value="1"/>
</dbReference>
<protein>
    <submittedName>
        <fullName evidence="5">ABC transporter ATP-binding protein</fullName>
    </submittedName>
</protein>
<keyword evidence="1" id="KW-0472">Membrane</keyword>
<dbReference type="AlphaFoldDB" id="A0A6M4A905"/>
<dbReference type="Gene3D" id="3.40.50.300">
    <property type="entry name" value="P-loop containing nucleotide triphosphate hydrolases"/>
    <property type="match status" value="2"/>
</dbReference>